<gene>
    <name evidence="3" type="ORF">EJ06DRAFT_585009</name>
</gene>
<proteinExistence type="predicted"/>
<feature type="transmembrane region" description="Helical" evidence="2">
    <location>
        <begin position="307"/>
        <end position="326"/>
    </location>
</feature>
<evidence type="ECO:0000313" key="4">
    <source>
        <dbReference type="Proteomes" id="UP000799640"/>
    </source>
</evidence>
<evidence type="ECO:0000313" key="3">
    <source>
        <dbReference type="EMBL" id="KAF2396538.1"/>
    </source>
</evidence>
<feature type="transmembrane region" description="Helical" evidence="2">
    <location>
        <begin position="41"/>
        <end position="63"/>
    </location>
</feature>
<feature type="transmembrane region" description="Helical" evidence="2">
    <location>
        <begin position="268"/>
        <end position="287"/>
    </location>
</feature>
<keyword evidence="2" id="KW-1133">Transmembrane helix</keyword>
<keyword evidence="2" id="KW-0812">Transmembrane</keyword>
<evidence type="ECO:0000256" key="2">
    <source>
        <dbReference type="SAM" id="Phobius"/>
    </source>
</evidence>
<feature type="compositionally biased region" description="Polar residues" evidence="1">
    <location>
        <begin position="385"/>
        <end position="395"/>
    </location>
</feature>
<dbReference type="EMBL" id="ML996706">
    <property type="protein sequence ID" value="KAF2396538.1"/>
    <property type="molecule type" value="Genomic_DNA"/>
</dbReference>
<dbReference type="Proteomes" id="UP000799640">
    <property type="component" value="Unassembled WGS sequence"/>
</dbReference>
<keyword evidence="2" id="KW-0472">Membrane</keyword>
<sequence length="427" mass="48019">MSYNYDPQLFQDLDFPVPVYSIFRRAPSVVWRVIVVLRPPLLMAVFSAFLITLSLRIPMLVFLKLMGPRQQYLDYRKRFTWSFSLDDVVMQDVKSESISAAVLWMIVYGTSSNMAYFHLYYTSAWFQHLRFGVPEDRHRSLMIFRNSIEATEVPCSAEMDDMVLLRQICLFHYLRKVERGLLECIRMKSLAYIEVAELTHGAALGEHDYILPLGRYRTHSRSIYLLHNPSKLEGSFEIVERLRLAGVLTRPGMQTKALNFVEQWDTRLLTVAVAIPVIVSLLAAIAWPWMSVRRYGGDVQASVQTGFTIAGFILTAGALLIALVAFMDSNSNAGGLVSQRQRSTVPLRGPERRQSVAFASTLAATRGAGEAGSIALEPIPEGRQPSEQPPHNHQQPDPAGSAGQRSSTQQHQSQRENGHILDLAQAP</sequence>
<keyword evidence="4" id="KW-1185">Reference proteome</keyword>
<protein>
    <submittedName>
        <fullName evidence="3">Uncharacterized protein</fullName>
    </submittedName>
</protein>
<name>A0A6G1HKE2_9PEZI</name>
<evidence type="ECO:0000256" key="1">
    <source>
        <dbReference type="SAM" id="MobiDB-lite"/>
    </source>
</evidence>
<organism evidence="3 4">
    <name type="scientific">Trichodelitschia bisporula</name>
    <dbReference type="NCBI Taxonomy" id="703511"/>
    <lineage>
        <taxon>Eukaryota</taxon>
        <taxon>Fungi</taxon>
        <taxon>Dikarya</taxon>
        <taxon>Ascomycota</taxon>
        <taxon>Pezizomycotina</taxon>
        <taxon>Dothideomycetes</taxon>
        <taxon>Dothideomycetes incertae sedis</taxon>
        <taxon>Phaeotrichales</taxon>
        <taxon>Phaeotrichaceae</taxon>
        <taxon>Trichodelitschia</taxon>
    </lineage>
</organism>
<reference evidence="3" key="1">
    <citation type="journal article" date="2020" name="Stud. Mycol.">
        <title>101 Dothideomycetes genomes: a test case for predicting lifestyles and emergence of pathogens.</title>
        <authorList>
            <person name="Haridas S."/>
            <person name="Albert R."/>
            <person name="Binder M."/>
            <person name="Bloem J."/>
            <person name="Labutti K."/>
            <person name="Salamov A."/>
            <person name="Andreopoulos B."/>
            <person name="Baker S."/>
            <person name="Barry K."/>
            <person name="Bills G."/>
            <person name="Bluhm B."/>
            <person name="Cannon C."/>
            <person name="Castanera R."/>
            <person name="Culley D."/>
            <person name="Daum C."/>
            <person name="Ezra D."/>
            <person name="Gonzalez J."/>
            <person name="Henrissat B."/>
            <person name="Kuo A."/>
            <person name="Liang C."/>
            <person name="Lipzen A."/>
            <person name="Lutzoni F."/>
            <person name="Magnuson J."/>
            <person name="Mondo S."/>
            <person name="Nolan M."/>
            <person name="Ohm R."/>
            <person name="Pangilinan J."/>
            <person name="Park H.-J."/>
            <person name="Ramirez L."/>
            <person name="Alfaro M."/>
            <person name="Sun H."/>
            <person name="Tritt A."/>
            <person name="Yoshinaga Y."/>
            <person name="Zwiers L.-H."/>
            <person name="Turgeon B."/>
            <person name="Goodwin S."/>
            <person name="Spatafora J."/>
            <person name="Crous P."/>
            <person name="Grigoriev I."/>
        </authorList>
    </citation>
    <scope>NUCLEOTIDE SEQUENCE</scope>
    <source>
        <strain evidence="3">CBS 262.69</strain>
    </source>
</reference>
<feature type="region of interest" description="Disordered" evidence="1">
    <location>
        <begin position="368"/>
        <end position="427"/>
    </location>
</feature>
<dbReference type="OrthoDB" id="5154014at2759"/>
<dbReference type="AlphaFoldDB" id="A0A6G1HKE2"/>
<accession>A0A6G1HKE2</accession>